<evidence type="ECO:0008006" key="4">
    <source>
        <dbReference type="Google" id="ProtNLM"/>
    </source>
</evidence>
<dbReference type="Proteomes" id="UP001230908">
    <property type="component" value="Unassembled WGS sequence"/>
</dbReference>
<evidence type="ECO:0000256" key="1">
    <source>
        <dbReference type="SAM" id="MobiDB-lite"/>
    </source>
</evidence>
<gene>
    <name evidence="2" type="ORF">RB614_17170</name>
</gene>
<accession>A0ABU0ZI91</accession>
<organism evidence="2 3">
    <name type="scientific">Phytohabitans maris</name>
    <dbReference type="NCBI Taxonomy" id="3071409"/>
    <lineage>
        <taxon>Bacteria</taxon>
        <taxon>Bacillati</taxon>
        <taxon>Actinomycetota</taxon>
        <taxon>Actinomycetes</taxon>
        <taxon>Micromonosporales</taxon>
        <taxon>Micromonosporaceae</taxon>
    </lineage>
</organism>
<protein>
    <recommendedName>
        <fullName evidence="4">GNAT family N-acetyltransferase</fullName>
    </recommendedName>
</protein>
<keyword evidence="3" id="KW-1185">Reference proteome</keyword>
<feature type="region of interest" description="Disordered" evidence="1">
    <location>
        <begin position="29"/>
        <end position="50"/>
    </location>
</feature>
<evidence type="ECO:0000313" key="3">
    <source>
        <dbReference type="Proteomes" id="UP001230908"/>
    </source>
</evidence>
<sequence>MEKIEIRRVGYLDPDARALVEAALDDLRERYGDGEGDGTPIDPTPAGKPA</sequence>
<comment type="caution">
    <text evidence="2">The sequence shown here is derived from an EMBL/GenBank/DDBJ whole genome shotgun (WGS) entry which is preliminary data.</text>
</comment>
<proteinExistence type="predicted"/>
<evidence type="ECO:0000313" key="2">
    <source>
        <dbReference type="EMBL" id="MDQ7906246.1"/>
    </source>
</evidence>
<reference evidence="2 3" key="1">
    <citation type="submission" date="2023-08" db="EMBL/GenBank/DDBJ databases">
        <title>Phytohabitans sansha sp. nov., isolated from marine sediment.</title>
        <authorList>
            <person name="Zhao Y."/>
            <person name="Yi K."/>
        </authorList>
    </citation>
    <scope>NUCLEOTIDE SEQUENCE [LARGE SCALE GENOMIC DNA]</scope>
    <source>
        <strain evidence="2 3">ZYX-F-186</strain>
    </source>
</reference>
<dbReference type="RefSeq" id="WP_308713513.1">
    <property type="nucleotide sequence ID" value="NZ_JAVHUY010000014.1"/>
</dbReference>
<name>A0ABU0ZI91_9ACTN</name>
<dbReference type="EMBL" id="JAVHUY010000014">
    <property type="protein sequence ID" value="MDQ7906246.1"/>
    <property type="molecule type" value="Genomic_DNA"/>
</dbReference>